<dbReference type="SUPFAM" id="SSF46785">
    <property type="entry name" value="Winged helix' DNA-binding domain"/>
    <property type="match status" value="1"/>
</dbReference>
<dbReference type="InterPro" id="IPR000835">
    <property type="entry name" value="HTH_MarR-typ"/>
</dbReference>
<dbReference type="GO" id="GO:0003700">
    <property type="term" value="F:DNA-binding transcription factor activity"/>
    <property type="evidence" value="ECO:0007669"/>
    <property type="project" value="InterPro"/>
</dbReference>
<dbReference type="Pfam" id="PF12802">
    <property type="entry name" value="MarR_2"/>
    <property type="match status" value="1"/>
</dbReference>
<reference evidence="3" key="1">
    <citation type="submission" date="2017-02" db="EMBL/GenBank/DDBJ databases">
        <authorList>
            <person name="Dridi B."/>
        </authorList>
    </citation>
    <scope>NUCLEOTIDE SEQUENCE [LARGE SCALE GENOMIC DNA]</scope>
    <source>
        <strain evidence="3">B Co 03.10</strain>
    </source>
</reference>
<evidence type="ECO:0000313" key="3">
    <source>
        <dbReference type="Proteomes" id="UP000196581"/>
    </source>
</evidence>
<dbReference type="Gene3D" id="1.10.10.10">
    <property type="entry name" value="Winged helix-like DNA-binding domain superfamily/Winged helix DNA-binding domain"/>
    <property type="match status" value="1"/>
</dbReference>
<dbReference type="PROSITE" id="PS50995">
    <property type="entry name" value="HTH_MARR_2"/>
    <property type="match status" value="1"/>
</dbReference>
<name>A0A1X6XLN5_9MICO</name>
<dbReference type="SMART" id="SM00347">
    <property type="entry name" value="HTH_MARR"/>
    <property type="match status" value="1"/>
</dbReference>
<evidence type="ECO:0000313" key="2">
    <source>
        <dbReference type="EMBL" id="SLN00162.1"/>
    </source>
</evidence>
<dbReference type="InterPro" id="IPR039422">
    <property type="entry name" value="MarR/SlyA-like"/>
</dbReference>
<gene>
    <name evidence="2" type="ORF">FM105_12375</name>
</gene>
<dbReference type="AlphaFoldDB" id="A0A1X6XLN5"/>
<dbReference type="PANTHER" id="PTHR33164:SF89">
    <property type="entry name" value="MARR FAMILY REGULATORY PROTEIN"/>
    <property type="match status" value="1"/>
</dbReference>
<dbReference type="RefSeq" id="WP_087008636.1">
    <property type="nucleotide sequence ID" value="NZ_FWFF01000019.1"/>
</dbReference>
<proteinExistence type="predicted"/>
<dbReference type="EMBL" id="FWFF01000019">
    <property type="protein sequence ID" value="SLN00162.1"/>
    <property type="molecule type" value="Genomic_DNA"/>
</dbReference>
<protein>
    <submittedName>
        <fullName evidence="2">Transcriptional regulator, MarR family</fullName>
    </submittedName>
</protein>
<sequence>MSAPESGTDAVSENLYEVDAADPLHRLVDRSGMSTDDIEQIGRLMRGIADLRAAEQRLTEASQKYMKLSQQDMRAIQYLIVASNRGTMVTPGMLAAHLQISAASTTKLLNRLEHGAHITREVHPTDRRAFVVRVTPGTLESAMDTVGRQHAKRFDSAARLTAEQRDIVIDFFRDMTEQLSLDDVAWAEDI</sequence>
<dbReference type="Proteomes" id="UP000196581">
    <property type="component" value="Unassembled WGS sequence"/>
</dbReference>
<keyword evidence="3" id="KW-1185">Reference proteome</keyword>
<evidence type="ECO:0000259" key="1">
    <source>
        <dbReference type="PROSITE" id="PS50995"/>
    </source>
</evidence>
<dbReference type="PANTHER" id="PTHR33164">
    <property type="entry name" value="TRANSCRIPTIONAL REGULATOR, MARR FAMILY"/>
    <property type="match status" value="1"/>
</dbReference>
<accession>A0A1X6XLN5</accession>
<dbReference type="InterPro" id="IPR036390">
    <property type="entry name" value="WH_DNA-bd_sf"/>
</dbReference>
<feature type="domain" description="HTH marR-type" evidence="1">
    <location>
        <begin position="38"/>
        <end position="177"/>
    </location>
</feature>
<dbReference type="GO" id="GO:0006950">
    <property type="term" value="P:response to stress"/>
    <property type="evidence" value="ECO:0007669"/>
    <property type="project" value="TreeGrafter"/>
</dbReference>
<organism evidence="2 3">
    <name type="scientific">Brevibacterium yomogidense</name>
    <dbReference type="NCBI Taxonomy" id="946573"/>
    <lineage>
        <taxon>Bacteria</taxon>
        <taxon>Bacillati</taxon>
        <taxon>Actinomycetota</taxon>
        <taxon>Actinomycetes</taxon>
        <taxon>Micrococcales</taxon>
        <taxon>Brevibacteriaceae</taxon>
        <taxon>Brevibacterium</taxon>
    </lineage>
</organism>
<dbReference type="InterPro" id="IPR036388">
    <property type="entry name" value="WH-like_DNA-bd_sf"/>
</dbReference>